<dbReference type="FunCoup" id="A0A7R8YQC4">
    <property type="interactions" value="195"/>
</dbReference>
<dbReference type="InterPro" id="IPR002213">
    <property type="entry name" value="UDP_glucos_trans"/>
</dbReference>
<evidence type="ECO:0000256" key="3">
    <source>
        <dbReference type="ARBA" id="ARBA00022679"/>
    </source>
</evidence>
<feature type="transmembrane region" description="Helical" evidence="4">
    <location>
        <begin position="472"/>
        <end position="491"/>
    </location>
</feature>
<dbReference type="SMR" id="A0A7R8YQC4"/>
<dbReference type="CDD" id="cd03784">
    <property type="entry name" value="GT1_Gtf-like"/>
    <property type="match status" value="1"/>
</dbReference>
<organism evidence="5 6">
    <name type="scientific">Hermetia illucens</name>
    <name type="common">Black soldier fly</name>
    <dbReference type="NCBI Taxonomy" id="343691"/>
    <lineage>
        <taxon>Eukaryota</taxon>
        <taxon>Metazoa</taxon>
        <taxon>Ecdysozoa</taxon>
        <taxon>Arthropoda</taxon>
        <taxon>Hexapoda</taxon>
        <taxon>Insecta</taxon>
        <taxon>Pterygota</taxon>
        <taxon>Neoptera</taxon>
        <taxon>Endopterygota</taxon>
        <taxon>Diptera</taxon>
        <taxon>Brachycera</taxon>
        <taxon>Stratiomyomorpha</taxon>
        <taxon>Stratiomyidae</taxon>
        <taxon>Hermetiinae</taxon>
        <taxon>Hermetia</taxon>
    </lineage>
</organism>
<keyword evidence="2" id="KW-0328">Glycosyltransferase</keyword>
<comment type="similarity">
    <text evidence="1">Belongs to the UDP-glycosyltransferase family.</text>
</comment>
<gene>
    <name evidence="5" type="ORF">HERILL_LOCUS1534</name>
</gene>
<evidence type="ECO:0000313" key="5">
    <source>
        <dbReference type="EMBL" id="CAD7078254.1"/>
    </source>
</evidence>
<dbReference type="OMA" id="QPENANM"/>
<evidence type="ECO:0000256" key="1">
    <source>
        <dbReference type="ARBA" id="ARBA00009995"/>
    </source>
</evidence>
<evidence type="ECO:0000256" key="2">
    <source>
        <dbReference type="ARBA" id="ARBA00022676"/>
    </source>
</evidence>
<proteinExistence type="inferred from homology"/>
<dbReference type="PANTHER" id="PTHR48043">
    <property type="entry name" value="EG:EG0003.4 PROTEIN-RELATED"/>
    <property type="match status" value="1"/>
</dbReference>
<dbReference type="Proteomes" id="UP000594454">
    <property type="component" value="Chromosome 1"/>
</dbReference>
<dbReference type="Gene3D" id="3.40.50.2000">
    <property type="entry name" value="Glycogen Phosphorylase B"/>
    <property type="match status" value="2"/>
</dbReference>
<sequence>MLRVSILTIFIVLSVSFTVSYSARILGLFPSHSKSHLIVHMNTIRPMIERGHDVTIVTTISVKEPNLKFRHIKLKQPDMDQSALSQDTKGLFKTMKLMMKVSNDLLDVTNMTLNDPEMRRLMREESFDLVVLGYFINDFLIGVAGHFKCPLIINWMGPPVQHLAALVGNPSEVSYVPDLLTGLQQPMAFFERVINYVFSSVELLVYYYFNYRMDQYYKYNFPPDKYPSYEEMKKNVSLLFVNTYLSQGYIQPNVPAIVQIGGIQIKPEPDPLPQDLKEFLDSASESGAIYFCLGSNISADYLTPEFVDVIFRVLSSLKQKVIWKWDLEKLPGESPNILYKKWLPQDDILAHPNLKLFITHAGGGGVAEAQYHGVPMVAMPFFADQFSNANRLQKAGHGVVVDRATLTEQSFRKAILELLNNSSYSDNVKTSSRLFRDRPLSAKDTAAYWMEYVLRHKGAKHIQSPAVHMNAIQYYGLDVIAFLIGVVYVVWKVFKIIWKMTVGALYRKLFMKNVSSKKKNQ</sequence>
<keyword evidence="4" id="KW-0812">Transmembrane</keyword>
<evidence type="ECO:0000313" key="6">
    <source>
        <dbReference type="Proteomes" id="UP000594454"/>
    </source>
</evidence>
<dbReference type="Pfam" id="PF00201">
    <property type="entry name" value="UDPGT"/>
    <property type="match status" value="1"/>
</dbReference>
<dbReference type="SUPFAM" id="SSF53756">
    <property type="entry name" value="UDP-Glycosyltransferase/glycogen phosphorylase"/>
    <property type="match status" value="1"/>
</dbReference>
<dbReference type="AlphaFoldDB" id="A0A7R8YQC4"/>
<keyword evidence="4" id="KW-0472">Membrane</keyword>
<dbReference type="InParanoid" id="A0A7R8YQC4"/>
<dbReference type="PANTHER" id="PTHR48043:SF159">
    <property type="entry name" value="EG:EG0003.4 PROTEIN-RELATED"/>
    <property type="match status" value="1"/>
</dbReference>
<keyword evidence="4" id="KW-1133">Transmembrane helix</keyword>
<evidence type="ECO:0000256" key="4">
    <source>
        <dbReference type="SAM" id="Phobius"/>
    </source>
</evidence>
<protein>
    <submittedName>
        <fullName evidence="5">Uncharacterized protein</fullName>
    </submittedName>
</protein>
<name>A0A7R8YQC4_HERIL</name>
<dbReference type="OrthoDB" id="5835829at2759"/>
<dbReference type="FunFam" id="3.40.50.2000:FF:000050">
    <property type="entry name" value="UDP-glucuronosyltransferase"/>
    <property type="match status" value="1"/>
</dbReference>
<keyword evidence="6" id="KW-1185">Reference proteome</keyword>
<accession>A0A7R8YQC4</accession>
<dbReference type="InterPro" id="IPR050271">
    <property type="entry name" value="UDP-glycosyltransferase"/>
</dbReference>
<reference evidence="5 6" key="1">
    <citation type="submission" date="2020-11" db="EMBL/GenBank/DDBJ databases">
        <authorList>
            <person name="Wallbank WR R."/>
            <person name="Pardo Diaz C."/>
            <person name="Kozak K."/>
            <person name="Martin S."/>
            <person name="Jiggins C."/>
            <person name="Moest M."/>
            <person name="Warren A I."/>
            <person name="Generalovic N T."/>
            <person name="Byers J.R.P. K."/>
            <person name="Montejo-Kovacevich G."/>
            <person name="Yen C E."/>
        </authorList>
    </citation>
    <scope>NUCLEOTIDE SEQUENCE [LARGE SCALE GENOMIC DNA]</scope>
</reference>
<dbReference type="GO" id="GO:0008194">
    <property type="term" value="F:UDP-glycosyltransferase activity"/>
    <property type="evidence" value="ECO:0007669"/>
    <property type="project" value="InterPro"/>
</dbReference>
<keyword evidence="3" id="KW-0808">Transferase</keyword>
<dbReference type="EMBL" id="LR899009">
    <property type="protein sequence ID" value="CAD7078254.1"/>
    <property type="molecule type" value="Genomic_DNA"/>
</dbReference>